<accession>A0A1J6J2L2</accession>
<evidence type="ECO:0000313" key="12">
    <source>
        <dbReference type="Proteomes" id="UP000187609"/>
    </source>
</evidence>
<keyword evidence="4" id="KW-0336">GPI-anchor</keyword>
<reference evidence="11" key="1">
    <citation type="submission" date="2016-11" db="EMBL/GenBank/DDBJ databases">
        <title>The genome of Nicotiana attenuata.</title>
        <authorList>
            <person name="Xu S."/>
            <person name="Brockmoeller T."/>
            <person name="Gaquerel E."/>
            <person name="Navarro A."/>
            <person name="Kuhl H."/>
            <person name="Gase K."/>
            <person name="Ling Z."/>
            <person name="Zhou W."/>
            <person name="Kreitzer C."/>
            <person name="Stanke M."/>
            <person name="Tang H."/>
            <person name="Lyons E."/>
            <person name="Pandey P."/>
            <person name="Pandey S.P."/>
            <person name="Timmermann B."/>
            <person name="Baldwin I.T."/>
        </authorList>
    </citation>
    <scope>NUCLEOTIDE SEQUENCE [LARGE SCALE GENOMIC DNA]</scope>
    <source>
        <strain evidence="11">UT</strain>
    </source>
</reference>
<evidence type="ECO:0000256" key="1">
    <source>
        <dbReference type="ARBA" id="ARBA00004609"/>
    </source>
</evidence>
<dbReference type="EMBL" id="MJEQ01037185">
    <property type="protein sequence ID" value="OIT05187.1"/>
    <property type="molecule type" value="Genomic_DNA"/>
</dbReference>
<protein>
    <recommendedName>
        <fullName evidence="10">Bifunctional inhibitor/plant lipid transfer protein/seed storage helical domain-containing protein</fullName>
    </recommendedName>
</protein>
<keyword evidence="7" id="KW-0325">Glycoprotein</keyword>
<evidence type="ECO:0000256" key="7">
    <source>
        <dbReference type="ARBA" id="ARBA00023180"/>
    </source>
</evidence>
<evidence type="ECO:0000259" key="10">
    <source>
        <dbReference type="Pfam" id="PF14368"/>
    </source>
</evidence>
<dbReference type="SUPFAM" id="SSF47699">
    <property type="entry name" value="Bifunctional inhibitor/lipid-transfer protein/seed storage 2S albumin"/>
    <property type="match status" value="1"/>
</dbReference>
<dbReference type="Proteomes" id="UP000187609">
    <property type="component" value="Unassembled WGS sequence"/>
</dbReference>
<dbReference type="InterPro" id="IPR036312">
    <property type="entry name" value="Bifun_inhib/LTP/seed_sf"/>
</dbReference>
<dbReference type="STRING" id="49451.A0A1J6J2L2"/>
<feature type="domain" description="Bifunctional inhibitor/plant lipid transfer protein/seed storage helical" evidence="10">
    <location>
        <begin position="50"/>
        <end position="125"/>
    </location>
</feature>
<keyword evidence="5" id="KW-0732">Signal</keyword>
<keyword evidence="6" id="KW-1015">Disulfide bond</keyword>
<dbReference type="Gramene" id="OIT05187">
    <property type="protein sequence ID" value="OIT05187"/>
    <property type="gene ID" value="A4A49_17156"/>
</dbReference>
<evidence type="ECO:0000313" key="11">
    <source>
        <dbReference type="EMBL" id="OIT05187.1"/>
    </source>
</evidence>
<evidence type="ECO:0000256" key="8">
    <source>
        <dbReference type="ARBA" id="ARBA00023288"/>
    </source>
</evidence>
<comment type="similarity">
    <text evidence="2">Belongs to the plant LTP family.</text>
</comment>
<dbReference type="Pfam" id="PF14368">
    <property type="entry name" value="LTP_2"/>
    <property type="match status" value="1"/>
</dbReference>
<dbReference type="OrthoDB" id="2789670at2759"/>
<dbReference type="OMA" id="CAPLKEM"/>
<dbReference type="Gene3D" id="1.10.110.10">
    <property type="entry name" value="Plant lipid-transfer and hydrophobic proteins"/>
    <property type="match status" value="1"/>
</dbReference>
<dbReference type="GO" id="GO:0005886">
    <property type="term" value="C:plasma membrane"/>
    <property type="evidence" value="ECO:0007669"/>
    <property type="project" value="UniProtKB-SubCell"/>
</dbReference>
<dbReference type="CDD" id="cd00010">
    <property type="entry name" value="AAI_LTSS"/>
    <property type="match status" value="1"/>
</dbReference>
<keyword evidence="3" id="KW-1003">Cell membrane</keyword>
<comment type="caution">
    <text evidence="11">The sequence shown here is derived from an EMBL/GenBank/DDBJ whole genome shotgun (WGS) entry which is preliminary data.</text>
</comment>
<dbReference type="InterPro" id="IPR043325">
    <property type="entry name" value="LTSS"/>
</dbReference>
<name>A0A1J6J2L2_NICAT</name>
<dbReference type="KEGG" id="nau:109224442"/>
<comment type="subcellular location">
    <subcellularLocation>
        <location evidence="1">Cell membrane</location>
        <topology evidence="1">Lipid-anchor</topology>
        <topology evidence="1">GPI-anchor</topology>
    </subcellularLocation>
</comment>
<dbReference type="PANTHER" id="PTHR33044">
    <property type="entry name" value="BIFUNCTIONAL INHIBITOR/LIPID-TRANSFER PROTEIN/SEED STORAGE 2S ALBUMIN SUPERFAMILY PROTEIN-RELATED"/>
    <property type="match status" value="1"/>
</dbReference>
<feature type="region of interest" description="Disordered" evidence="9">
    <location>
        <begin position="136"/>
        <end position="157"/>
    </location>
</feature>
<organism evidence="11 12">
    <name type="scientific">Nicotiana attenuata</name>
    <name type="common">Coyote tobacco</name>
    <dbReference type="NCBI Taxonomy" id="49451"/>
    <lineage>
        <taxon>Eukaryota</taxon>
        <taxon>Viridiplantae</taxon>
        <taxon>Streptophyta</taxon>
        <taxon>Embryophyta</taxon>
        <taxon>Tracheophyta</taxon>
        <taxon>Spermatophyta</taxon>
        <taxon>Magnoliopsida</taxon>
        <taxon>eudicotyledons</taxon>
        <taxon>Gunneridae</taxon>
        <taxon>Pentapetalae</taxon>
        <taxon>asterids</taxon>
        <taxon>lamiids</taxon>
        <taxon>Solanales</taxon>
        <taxon>Solanaceae</taxon>
        <taxon>Nicotianoideae</taxon>
        <taxon>Nicotianeae</taxon>
        <taxon>Nicotiana</taxon>
    </lineage>
</organism>
<keyword evidence="4" id="KW-0472">Membrane</keyword>
<evidence type="ECO:0000256" key="3">
    <source>
        <dbReference type="ARBA" id="ARBA00022475"/>
    </source>
</evidence>
<proteinExistence type="inferred from homology"/>
<gene>
    <name evidence="11" type="ORF">A4A49_17156</name>
</gene>
<keyword evidence="8" id="KW-0449">Lipoprotein</keyword>
<evidence type="ECO:0000256" key="6">
    <source>
        <dbReference type="ARBA" id="ARBA00023157"/>
    </source>
</evidence>
<dbReference type="AlphaFoldDB" id="A0A1J6J2L2"/>
<evidence type="ECO:0000256" key="2">
    <source>
        <dbReference type="ARBA" id="ARBA00009748"/>
    </source>
</evidence>
<dbReference type="InterPro" id="IPR016140">
    <property type="entry name" value="Bifunc_inhib/LTP/seed_store"/>
</dbReference>
<keyword evidence="12" id="KW-1185">Reference proteome</keyword>
<dbReference type="GO" id="GO:0098552">
    <property type="term" value="C:side of membrane"/>
    <property type="evidence" value="ECO:0007669"/>
    <property type="project" value="UniProtKB-KW"/>
</dbReference>
<evidence type="ECO:0000256" key="5">
    <source>
        <dbReference type="ARBA" id="ARBA00022729"/>
    </source>
</evidence>
<evidence type="ECO:0000256" key="4">
    <source>
        <dbReference type="ARBA" id="ARBA00022622"/>
    </source>
</evidence>
<sequence length="183" mass="18904">MAYSKSIIPSSFIVIFSWVFVGLSHGIELDKNLLGALFADNGENGGIFDMPCVQKLMPCQSALTSHSKNPPATCCVPLKEIITSDAQCLCTVFGNADLMKSFNVTKDEALSFANACGAKPDLSLCKNATASPGSAPSVPSASNNSSSSNKTASPPTANAATVTSKFGGFVAVASFMSLVMSAF</sequence>
<evidence type="ECO:0000256" key="9">
    <source>
        <dbReference type="SAM" id="MobiDB-lite"/>
    </source>
</evidence>